<organism evidence="17 18">
    <name type="scientific">Candidatus Limivivens merdigallinarum</name>
    <dbReference type="NCBI Taxonomy" id="2840859"/>
    <lineage>
        <taxon>Bacteria</taxon>
        <taxon>Bacillati</taxon>
        <taxon>Bacillota</taxon>
        <taxon>Clostridia</taxon>
        <taxon>Lachnospirales</taxon>
        <taxon>Lachnospiraceae</taxon>
        <taxon>Lachnospiraceae incertae sedis</taxon>
        <taxon>Candidatus Limivivens</taxon>
    </lineage>
</organism>
<dbReference type="Pfam" id="PF17753">
    <property type="entry name" value="Ig_mannosidase"/>
    <property type="match status" value="1"/>
</dbReference>
<dbReference type="InterPro" id="IPR050887">
    <property type="entry name" value="Beta-mannosidase_GH2"/>
</dbReference>
<feature type="domain" description="Beta-mannosidase Ig-fold" evidence="14">
    <location>
        <begin position="769"/>
        <end position="813"/>
    </location>
</feature>
<dbReference type="Proteomes" id="UP000886886">
    <property type="component" value="Unassembled WGS sequence"/>
</dbReference>
<evidence type="ECO:0000256" key="11">
    <source>
        <dbReference type="ARBA" id="ARBA00041069"/>
    </source>
</evidence>
<reference evidence="17" key="2">
    <citation type="journal article" date="2021" name="PeerJ">
        <title>Extensive microbial diversity within the chicken gut microbiome revealed by metagenomics and culture.</title>
        <authorList>
            <person name="Gilroy R."/>
            <person name="Ravi A."/>
            <person name="Getino M."/>
            <person name="Pursley I."/>
            <person name="Horton D.L."/>
            <person name="Alikhan N.F."/>
            <person name="Baker D."/>
            <person name="Gharbi K."/>
            <person name="Hall N."/>
            <person name="Watson M."/>
            <person name="Adriaenssens E.M."/>
            <person name="Foster-Nyarko E."/>
            <person name="Jarju S."/>
            <person name="Secka A."/>
            <person name="Antonio M."/>
            <person name="Oren A."/>
            <person name="Chaudhuri R.R."/>
            <person name="La Ragione R."/>
            <person name="Hildebrand F."/>
            <person name="Pallen M.J."/>
        </authorList>
    </citation>
    <scope>NUCLEOTIDE SEQUENCE</scope>
    <source>
        <strain evidence="17">ChiSjej3B21-11622</strain>
    </source>
</reference>
<dbReference type="InterPro" id="IPR006102">
    <property type="entry name" value="Ig-like_GH2"/>
</dbReference>
<dbReference type="Gene3D" id="2.60.40.10">
    <property type="entry name" value="Immunoglobulins"/>
    <property type="match status" value="2"/>
</dbReference>
<evidence type="ECO:0000256" key="12">
    <source>
        <dbReference type="ARBA" id="ARBA00041614"/>
    </source>
</evidence>
<dbReference type="Gene3D" id="2.60.120.260">
    <property type="entry name" value="Galactose-binding domain-like"/>
    <property type="match status" value="1"/>
</dbReference>
<comment type="catalytic activity">
    <reaction evidence="1">
        <text>Hydrolysis of terminal, non-reducing beta-D-mannose residues in beta-D-mannosides.</text>
        <dbReference type="EC" id="3.2.1.25"/>
    </reaction>
</comment>
<dbReference type="InterPro" id="IPR036156">
    <property type="entry name" value="Beta-gal/glucu_dom_sf"/>
</dbReference>
<dbReference type="InterPro" id="IPR054593">
    <property type="entry name" value="Beta-mannosidase-like_N2"/>
</dbReference>
<proteinExistence type="inferred from homology"/>
<evidence type="ECO:0000256" key="8">
    <source>
        <dbReference type="ARBA" id="ARBA00023180"/>
    </source>
</evidence>
<evidence type="ECO:0000259" key="14">
    <source>
        <dbReference type="Pfam" id="PF17753"/>
    </source>
</evidence>
<feature type="domain" description="Glycoside hydrolase family 2 immunoglobulin-like beta-sandwich" evidence="13">
    <location>
        <begin position="189"/>
        <end position="314"/>
    </location>
</feature>
<evidence type="ECO:0000259" key="16">
    <source>
        <dbReference type="Pfam" id="PF22666"/>
    </source>
</evidence>
<keyword evidence="9" id="KW-0326">Glycosidase</keyword>
<dbReference type="GO" id="GO:0006516">
    <property type="term" value="P:glycoprotein catabolic process"/>
    <property type="evidence" value="ECO:0007669"/>
    <property type="project" value="TreeGrafter"/>
</dbReference>
<dbReference type="FunFam" id="3.20.20.80:FF:000050">
    <property type="entry name" value="Beta-mannosidase B"/>
    <property type="match status" value="1"/>
</dbReference>
<accession>A0A9D0ZTJ3</accession>
<evidence type="ECO:0000256" key="5">
    <source>
        <dbReference type="ARBA" id="ARBA00012754"/>
    </source>
</evidence>
<gene>
    <name evidence="17" type="ORF">IAB26_03905</name>
</gene>
<dbReference type="Pfam" id="PF17786">
    <property type="entry name" value="Mannosidase_ig"/>
    <property type="match status" value="1"/>
</dbReference>
<evidence type="ECO:0000313" key="18">
    <source>
        <dbReference type="Proteomes" id="UP000886886"/>
    </source>
</evidence>
<evidence type="ECO:0000256" key="6">
    <source>
        <dbReference type="ARBA" id="ARBA00022525"/>
    </source>
</evidence>
<comment type="similarity">
    <text evidence="10">Belongs to the glycosyl hydrolase 2 family. Beta-mannosidase B subfamily.</text>
</comment>
<keyword evidence="6" id="KW-0964">Secreted</keyword>
<name>A0A9D0ZTJ3_9FIRM</name>
<evidence type="ECO:0000256" key="2">
    <source>
        <dbReference type="ARBA" id="ARBA00004613"/>
    </source>
</evidence>
<evidence type="ECO:0000256" key="1">
    <source>
        <dbReference type="ARBA" id="ARBA00000829"/>
    </source>
</evidence>
<dbReference type="GO" id="GO:0004567">
    <property type="term" value="F:beta-mannosidase activity"/>
    <property type="evidence" value="ECO:0007669"/>
    <property type="project" value="UniProtKB-EC"/>
</dbReference>
<keyword evidence="7 17" id="KW-0378">Hydrolase</keyword>
<dbReference type="EMBL" id="DVFT01000054">
    <property type="protein sequence ID" value="HIQ95687.1"/>
    <property type="molecule type" value="Genomic_DNA"/>
</dbReference>
<dbReference type="EC" id="3.2.1.25" evidence="5"/>
<dbReference type="PANTHER" id="PTHR43730:SF1">
    <property type="entry name" value="BETA-MANNOSIDASE"/>
    <property type="match status" value="1"/>
</dbReference>
<evidence type="ECO:0000256" key="10">
    <source>
        <dbReference type="ARBA" id="ARBA00038429"/>
    </source>
</evidence>
<dbReference type="InterPro" id="IPR017853">
    <property type="entry name" value="GH"/>
</dbReference>
<dbReference type="PANTHER" id="PTHR43730">
    <property type="entry name" value="BETA-MANNOSIDASE"/>
    <property type="match status" value="1"/>
</dbReference>
<feature type="domain" description="Mannosidase Ig/CBM-like" evidence="15">
    <location>
        <begin position="665"/>
        <end position="755"/>
    </location>
</feature>
<dbReference type="SUPFAM" id="SSF49785">
    <property type="entry name" value="Galactose-binding domain-like"/>
    <property type="match status" value="1"/>
</dbReference>
<evidence type="ECO:0000256" key="3">
    <source>
        <dbReference type="ARBA" id="ARBA00004740"/>
    </source>
</evidence>
<evidence type="ECO:0000259" key="13">
    <source>
        <dbReference type="Pfam" id="PF00703"/>
    </source>
</evidence>
<feature type="domain" description="Beta-mannosidase-like galactose-binding" evidence="16">
    <location>
        <begin position="10"/>
        <end position="178"/>
    </location>
</feature>
<evidence type="ECO:0000256" key="4">
    <source>
        <dbReference type="ARBA" id="ARBA00011738"/>
    </source>
</evidence>
<dbReference type="GO" id="GO:0005576">
    <property type="term" value="C:extracellular region"/>
    <property type="evidence" value="ECO:0007669"/>
    <property type="project" value="UniProtKB-SubCell"/>
</dbReference>
<reference evidence="17" key="1">
    <citation type="submission" date="2020-10" db="EMBL/GenBank/DDBJ databases">
        <authorList>
            <person name="Gilroy R."/>
        </authorList>
    </citation>
    <scope>NUCLEOTIDE SEQUENCE</scope>
    <source>
        <strain evidence="17">ChiSjej3B21-11622</strain>
    </source>
</reference>
<evidence type="ECO:0000259" key="15">
    <source>
        <dbReference type="Pfam" id="PF17786"/>
    </source>
</evidence>
<evidence type="ECO:0000313" key="17">
    <source>
        <dbReference type="EMBL" id="HIQ95687.1"/>
    </source>
</evidence>
<keyword evidence="8" id="KW-0325">Glycoprotein</keyword>
<sequence>MNTQLLNGSWEFKSTDSNDWIPAKIPGTVYQNLLDAGLIEDPFYRDNEIDAMEISEKDYDYRRSFQLDPKLQGMERLILFCDGIDTLADIEINGTQVLHCDNMHRRWEADITKLVTGGENEIIVHVTSPCTYAEMMKKRHPDMDLEGHLFQAHMQIRKAAYMFGWDWVPALPDMGIWKSIGIQGFQTGRIRNFKVDQKHGFERVTLTCTMENEFFEENRASIQGNGTDDEAAGLAADAKKTAGKEIRCRISVEDPDGTILCTEENAEGKAEFIIENPKLWWCRGYGEQPLYQVTCEIYSDGQCIDRKVKRIGLRTLELCQDQDRWGTSFYFRINGVEVFAKGADYIPEDSLLGRYSAERSKKLLDSCLKANFNMIRIWGGGVYPADEFLDYCDEKGLMIWQDFMFANLVTIWHGEEKENMTAEIVEQTRRFREHPCIALLCGNNETELMIWDDMNPKYKEMYIQQYEKDMKELVHREAPDIFYWPSSPSSKGSMWDVENENYGDSHDWRVWHGELPFTHYRSTYPRFNSEFGLQSFPCMKTIETFTLPEDRNIFSYVMENHQKSKNGNRVINSYISQYFKFPKDFRALVYLSQMIQMEGIRYGVEHWRRNRNDRRCMGTLFWQVNDCWQVASWASIDCFGRWKGLQYGAKRFYEPVLVSAMEEGTTVELHISNEMLTSTEGILRYQLFHVEKGLIQEKEIPCKVRRLHSERIVRLEFEEILKTRQDMREYYLAYSYTSEGNIVGEGTVLFVPAKHFEFRKPAIRCEKVDDCTWKLTTDEFAKFVEVDFGEDILLSDNYFDLVPGQEKYLTMERAVDAAPQCYCLYDSILRA</sequence>
<dbReference type="InterPro" id="IPR041625">
    <property type="entry name" value="Beta-mannosidase_Ig"/>
</dbReference>
<comment type="subcellular location">
    <subcellularLocation>
        <location evidence="2">Secreted</location>
    </subcellularLocation>
</comment>
<evidence type="ECO:0000256" key="7">
    <source>
        <dbReference type="ARBA" id="ARBA00022801"/>
    </source>
</evidence>
<dbReference type="SUPFAM" id="SSF51445">
    <property type="entry name" value="(Trans)glycosidases"/>
    <property type="match status" value="1"/>
</dbReference>
<dbReference type="Pfam" id="PF00703">
    <property type="entry name" value="Glyco_hydro_2"/>
    <property type="match status" value="1"/>
</dbReference>
<comment type="pathway">
    <text evidence="3">Glycan metabolism; N-glycan degradation.</text>
</comment>
<dbReference type="Gene3D" id="3.20.20.80">
    <property type="entry name" value="Glycosidases"/>
    <property type="match status" value="1"/>
</dbReference>
<dbReference type="Pfam" id="PF22666">
    <property type="entry name" value="Glyco_hydro_2_N2"/>
    <property type="match status" value="1"/>
</dbReference>
<dbReference type="InterPro" id="IPR008979">
    <property type="entry name" value="Galactose-bd-like_sf"/>
</dbReference>
<dbReference type="AlphaFoldDB" id="A0A9D0ZTJ3"/>
<protein>
    <recommendedName>
        <fullName evidence="11">Beta-mannosidase B</fullName>
        <ecNumber evidence="5">3.2.1.25</ecNumber>
    </recommendedName>
    <alternativeName>
        <fullName evidence="12">Mannanase B</fullName>
    </alternativeName>
</protein>
<comment type="subunit">
    <text evidence="4">Homodimer.</text>
</comment>
<dbReference type="SUPFAM" id="SSF49303">
    <property type="entry name" value="beta-Galactosidase/glucuronidase domain"/>
    <property type="match status" value="2"/>
</dbReference>
<dbReference type="GO" id="GO:0005975">
    <property type="term" value="P:carbohydrate metabolic process"/>
    <property type="evidence" value="ECO:0007669"/>
    <property type="project" value="InterPro"/>
</dbReference>
<comment type="caution">
    <text evidence="17">The sequence shown here is derived from an EMBL/GenBank/DDBJ whole genome shotgun (WGS) entry which is preliminary data.</text>
</comment>
<dbReference type="InterPro" id="IPR013783">
    <property type="entry name" value="Ig-like_fold"/>
</dbReference>
<dbReference type="InterPro" id="IPR041447">
    <property type="entry name" value="Mannosidase_ig"/>
</dbReference>
<evidence type="ECO:0000256" key="9">
    <source>
        <dbReference type="ARBA" id="ARBA00023295"/>
    </source>
</evidence>